<reference evidence="3" key="1">
    <citation type="journal article" date="2012" name="Nature">
        <title>The tomato genome sequence provides insights into fleshy fruit evolution.</title>
        <authorList>
            <consortium name="Tomato Genome Consortium"/>
        </authorList>
    </citation>
    <scope>NUCLEOTIDE SEQUENCE [LARGE SCALE GENOMIC DNA]</scope>
    <source>
        <strain evidence="3">cv. Heinz 1706</strain>
    </source>
</reference>
<evidence type="ECO:0000256" key="1">
    <source>
        <dbReference type="SAM" id="Phobius"/>
    </source>
</evidence>
<accession>A0A3Q7GFD8</accession>
<dbReference type="PaxDb" id="4081-Solyc05g010760.1.1"/>
<dbReference type="AlphaFoldDB" id="A0A3Q7GFD8"/>
<evidence type="ECO:0000256" key="2">
    <source>
        <dbReference type="SAM" id="SignalP"/>
    </source>
</evidence>
<feature type="chain" id="PRO_5018586113" evidence="2">
    <location>
        <begin position="17"/>
        <end position="67"/>
    </location>
</feature>
<sequence length="67" mass="8229">MMFLSSMLFFPCVVRQFCNSEFWIDAWDVELFCFNFGYQILIINHFTFLLMGSTFFQNQTLRRLREH</sequence>
<evidence type="ECO:0000313" key="4">
    <source>
        <dbReference type="Proteomes" id="UP000004994"/>
    </source>
</evidence>
<feature type="transmembrane region" description="Helical" evidence="1">
    <location>
        <begin position="36"/>
        <end position="56"/>
    </location>
</feature>
<dbReference type="InParanoid" id="A0A3Q7GFD8"/>
<keyword evidence="2" id="KW-0732">Signal</keyword>
<proteinExistence type="predicted"/>
<keyword evidence="4" id="KW-1185">Reference proteome</keyword>
<organism evidence="3">
    <name type="scientific">Solanum lycopersicum</name>
    <name type="common">Tomato</name>
    <name type="synonym">Lycopersicon esculentum</name>
    <dbReference type="NCBI Taxonomy" id="4081"/>
    <lineage>
        <taxon>Eukaryota</taxon>
        <taxon>Viridiplantae</taxon>
        <taxon>Streptophyta</taxon>
        <taxon>Embryophyta</taxon>
        <taxon>Tracheophyta</taxon>
        <taxon>Spermatophyta</taxon>
        <taxon>Magnoliopsida</taxon>
        <taxon>eudicotyledons</taxon>
        <taxon>Gunneridae</taxon>
        <taxon>Pentapetalae</taxon>
        <taxon>asterids</taxon>
        <taxon>lamiids</taxon>
        <taxon>Solanales</taxon>
        <taxon>Solanaceae</taxon>
        <taxon>Solanoideae</taxon>
        <taxon>Solaneae</taxon>
        <taxon>Solanum</taxon>
        <taxon>Solanum subgen. Lycopersicon</taxon>
    </lineage>
</organism>
<keyword evidence="1" id="KW-0812">Transmembrane</keyword>
<reference evidence="3" key="2">
    <citation type="submission" date="2019-01" db="UniProtKB">
        <authorList>
            <consortium name="EnsemblPlants"/>
        </authorList>
    </citation>
    <scope>IDENTIFICATION</scope>
    <source>
        <strain evidence="3">cv. Heinz 1706</strain>
    </source>
</reference>
<dbReference type="Gramene" id="Solyc05g010760.2.1">
    <property type="protein sequence ID" value="Solyc05g010760.2.1.1"/>
    <property type="gene ID" value="Solyc05g010760.2"/>
</dbReference>
<dbReference type="EnsemblPlants" id="Solyc05g010760.2.1">
    <property type="protein sequence ID" value="Solyc05g010760.2.1.1"/>
    <property type="gene ID" value="Solyc05g010760.2"/>
</dbReference>
<evidence type="ECO:0000313" key="3">
    <source>
        <dbReference type="EnsemblPlants" id="Solyc05g010760.2.1.1"/>
    </source>
</evidence>
<feature type="signal peptide" evidence="2">
    <location>
        <begin position="1"/>
        <end position="16"/>
    </location>
</feature>
<name>A0A3Q7GFD8_SOLLC</name>
<dbReference type="Proteomes" id="UP000004994">
    <property type="component" value="Chromosome 5"/>
</dbReference>
<keyword evidence="1" id="KW-0472">Membrane</keyword>
<keyword evidence="1" id="KW-1133">Transmembrane helix</keyword>
<protein>
    <submittedName>
        <fullName evidence="3">Uncharacterized protein</fullName>
    </submittedName>
</protein>